<dbReference type="RefSeq" id="XP_033424148.1">
    <property type="nucleotide sequence ID" value="XM_033573596.1"/>
</dbReference>
<dbReference type="GO" id="GO:0016814">
    <property type="term" value="F:hydrolase activity, acting on carbon-nitrogen (but not peptide) bonds, in cyclic amidines"/>
    <property type="evidence" value="ECO:0007669"/>
    <property type="project" value="TreeGrafter"/>
</dbReference>
<protein>
    <submittedName>
        <fullName evidence="2">Uncharacterized protein</fullName>
    </submittedName>
</protein>
<dbReference type="VEuPathDB" id="FungiDB:EYZ11_005149"/>
<reference evidence="2 3" key="1">
    <citation type="submission" date="2019-08" db="EMBL/GenBank/DDBJ databases">
        <title>The genome sequence of a newly discovered highly antifungal drug resistant Aspergillus species, Aspergillus tanneri NIH 1004.</title>
        <authorList>
            <person name="Mounaud S."/>
            <person name="Singh I."/>
            <person name="Joardar V."/>
            <person name="Pakala S."/>
            <person name="Pakala S."/>
            <person name="Venepally P."/>
            <person name="Chung J.K."/>
            <person name="Losada L."/>
            <person name="Nierman W.C."/>
        </authorList>
    </citation>
    <scope>NUCLEOTIDE SEQUENCE [LARGE SCALE GENOMIC DNA]</scope>
    <source>
        <strain evidence="2 3">NIH1004</strain>
    </source>
</reference>
<accession>A0A5M9MQC4</accession>
<dbReference type="Gene3D" id="3.20.20.140">
    <property type="entry name" value="Metal-dependent hydrolases"/>
    <property type="match status" value="1"/>
</dbReference>
<gene>
    <name evidence="2" type="ORF">ATNIH1004_008995</name>
</gene>
<evidence type="ECO:0000313" key="3">
    <source>
        <dbReference type="Proteomes" id="UP000324241"/>
    </source>
</evidence>
<organism evidence="2 3">
    <name type="scientific">Aspergillus tanneri</name>
    <dbReference type="NCBI Taxonomy" id="1220188"/>
    <lineage>
        <taxon>Eukaryota</taxon>
        <taxon>Fungi</taxon>
        <taxon>Dikarya</taxon>
        <taxon>Ascomycota</taxon>
        <taxon>Pezizomycotina</taxon>
        <taxon>Eurotiomycetes</taxon>
        <taxon>Eurotiomycetidae</taxon>
        <taxon>Eurotiales</taxon>
        <taxon>Aspergillaceae</taxon>
        <taxon>Aspergillus</taxon>
        <taxon>Aspergillus subgen. Circumdati</taxon>
    </lineage>
</organism>
<dbReference type="EMBL" id="QUQM01000006">
    <property type="protein sequence ID" value="KAA8644787.1"/>
    <property type="molecule type" value="Genomic_DNA"/>
</dbReference>
<comment type="caution">
    <text evidence="2">The sequence shown here is derived from an EMBL/GenBank/DDBJ whole genome shotgun (WGS) entry which is preliminary data.</text>
</comment>
<evidence type="ECO:0000313" key="2">
    <source>
        <dbReference type="EMBL" id="KAA8644787.1"/>
    </source>
</evidence>
<dbReference type="AlphaFoldDB" id="A0A5M9MQC4"/>
<dbReference type="VEuPathDB" id="FungiDB:EYZ11_005135"/>
<dbReference type="PANTHER" id="PTHR32027">
    <property type="entry name" value="CYTOSINE DEAMINASE"/>
    <property type="match status" value="1"/>
</dbReference>
<dbReference type="GeneID" id="54331697"/>
<evidence type="ECO:0000256" key="1">
    <source>
        <dbReference type="SAM" id="MobiDB-lite"/>
    </source>
</evidence>
<feature type="compositionally biased region" description="Basic residues" evidence="1">
    <location>
        <begin position="119"/>
        <end position="140"/>
    </location>
</feature>
<feature type="region of interest" description="Disordered" evidence="1">
    <location>
        <begin position="119"/>
        <end position="146"/>
    </location>
</feature>
<dbReference type="Proteomes" id="UP000324241">
    <property type="component" value="Unassembled WGS sequence"/>
</dbReference>
<dbReference type="PANTHER" id="PTHR32027:SF0">
    <property type="entry name" value="CYTOSINE DEAMINASE"/>
    <property type="match status" value="1"/>
</dbReference>
<dbReference type="SUPFAM" id="SSF51556">
    <property type="entry name" value="Metallo-dependent hydrolases"/>
    <property type="match status" value="1"/>
</dbReference>
<proteinExistence type="predicted"/>
<dbReference type="InterPro" id="IPR032466">
    <property type="entry name" value="Metal_Hydrolase"/>
</dbReference>
<name>A0A5M9MQC4_9EURO</name>
<sequence>MHLTPLQPMHVQLASGSVDLTIDAITPTPTTPTQLHIHLDEAFVHHCLSVPLPSTGTFDEARSLTAHAKAQFHPADRFQRGEWLLAESVASGELKTGWKDICEVQLVCRAGFDLVRRRRRGRESHGRGRSSHARFGRHTRANPYVESSEETAWQNIDWVVQRARQLNKHLDFHLDYHRDRDQEPHPPSGVICSGRPASEPMDDSHHRETGDVGPLFALDAVSSRGMGPVGARDPPFRSPCQIRRLAYQRFVHGCTTVRDRGGRWPIPRDYPRAGDDPQECFYAVRVFGSLVAGMSVRQGQTCTVRMCADAMKPDDRAGLLLFYEVDDTDVVSLPRRSVADVVWDSPSD</sequence>
<dbReference type="OrthoDB" id="10266980at2759"/>
<dbReference type="InterPro" id="IPR052349">
    <property type="entry name" value="Metallo-hydrolase_Enzymes"/>
</dbReference>